<dbReference type="PROSITE" id="PS51904">
    <property type="entry name" value="GLYCOSYL_HYDROL_F25_2"/>
    <property type="match status" value="1"/>
</dbReference>
<dbReference type="InterPro" id="IPR018077">
    <property type="entry name" value="Glyco_hydro_fam25_subgr"/>
</dbReference>
<comment type="similarity">
    <text evidence="1">Belongs to the glycosyl hydrolase 25 family.</text>
</comment>
<dbReference type="RefSeq" id="WP_003686569.1">
    <property type="nucleotide sequence ID" value="NZ_GG704709.1"/>
</dbReference>
<accession>D0DVV0</accession>
<dbReference type="Gene3D" id="2.30.30.40">
    <property type="entry name" value="SH3 Domains"/>
    <property type="match status" value="1"/>
</dbReference>
<dbReference type="GO" id="GO:0016998">
    <property type="term" value="P:cell wall macromolecule catabolic process"/>
    <property type="evidence" value="ECO:0007669"/>
    <property type="project" value="InterPro"/>
</dbReference>
<name>D0DVV0_LIMFE</name>
<dbReference type="Pfam" id="PF01183">
    <property type="entry name" value="Glyco_hydro_25"/>
    <property type="match status" value="1"/>
</dbReference>
<protein>
    <submittedName>
        <fullName evidence="5">Glycosyl hydrolase family 25</fullName>
    </submittedName>
</protein>
<dbReference type="InterPro" id="IPR017853">
    <property type="entry name" value="GH"/>
</dbReference>
<dbReference type="InterPro" id="IPR003646">
    <property type="entry name" value="SH3-like_bac-type"/>
</dbReference>
<dbReference type="SMART" id="SM00641">
    <property type="entry name" value="Glyco_25"/>
    <property type="match status" value="1"/>
</dbReference>
<evidence type="ECO:0000259" key="4">
    <source>
        <dbReference type="SMART" id="SM00287"/>
    </source>
</evidence>
<dbReference type="PANTHER" id="PTHR34135:SF1">
    <property type="entry name" value="GLYCOSYL HYDROLASE FAMILY 25"/>
    <property type="match status" value="1"/>
</dbReference>
<dbReference type="Pfam" id="PF08460">
    <property type="entry name" value="SH3_5"/>
    <property type="match status" value="1"/>
</dbReference>
<feature type="domain" description="SH3b" evidence="4">
    <location>
        <begin position="233"/>
        <end position="300"/>
    </location>
</feature>
<dbReference type="InterPro" id="IPR002053">
    <property type="entry name" value="Glyco_hydro_25"/>
</dbReference>
<reference evidence="5" key="1">
    <citation type="submission" date="2009-08" db="EMBL/GenBank/DDBJ databases">
        <title>The Genome Sequence of Lactobacillus fermentum 28-3-CHN.</title>
        <authorList>
            <consortium name="The Broad Institute Genome Sequencing Platform"/>
            <person name="Ward D."/>
            <person name="Feldgarden M."/>
            <person name="Earl A."/>
            <person name="Young S.K."/>
            <person name="Zeng Q."/>
            <person name="Koehrsen M."/>
            <person name="Alvarado L."/>
            <person name="Berlin A."/>
            <person name="Bochicchio J."/>
            <person name="Borenstein D."/>
            <person name="Chapman S.B."/>
            <person name="Chen Z."/>
            <person name="Engels R."/>
            <person name="Freedman E."/>
            <person name="Gellesch M."/>
            <person name="Goldberg J."/>
            <person name="Griggs A."/>
            <person name="Gujja S."/>
            <person name="Heilman E."/>
            <person name="Heiman D."/>
            <person name="Hepburn T."/>
            <person name="Howarth C."/>
            <person name="Jen D."/>
            <person name="Larson L."/>
            <person name="Lewis B."/>
            <person name="Mehta T."/>
            <person name="Park D."/>
            <person name="Pearson M."/>
            <person name="Roberts A."/>
            <person name="Saif S."/>
            <person name="Shea T."/>
            <person name="Shenoy N."/>
            <person name="Sisk P."/>
            <person name="Stolte C."/>
            <person name="Sykes S."/>
            <person name="Thomson T."/>
            <person name="Walk T."/>
            <person name="White J."/>
            <person name="Yandava C."/>
            <person name="Liu Y."/>
            <person name="Xu Q."/>
            <person name="Haas B."/>
            <person name="Nusbaum C."/>
            <person name="Birren B."/>
        </authorList>
    </citation>
    <scope>NUCLEOTIDE SEQUENCE</scope>
    <source>
        <strain evidence="5">28-3-CHN</strain>
    </source>
</reference>
<evidence type="ECO:0000256" key="3">
    <source>
        <dbReference type="ARBA" id="ARBA00023295"/>
    </source>
</evidence>
<organism evidence="5">
    <name type="scientific">Limosilactobacillus fermentum 28-3-CHN</name>
    <dbReference type="NCBI Taxonomy" id="575599"/>
    <lineage>
        <taxon>Bacteria</taxon>
        <taxon>Bacillati</taxon>
        <taxon>Bacillota</taxon>
        <taxon>Bacilli</taxon>
        <taxon>Lactobacillales</taxon>
        <taxon>Lactobacillaceae</taxon>
        <taxon>Limosilactobacillus</taxon>
    </lineage>
</organism>
<dbReference type="GO" id="GO:0016052">
    <property type="term" value="P:carbohydrate catabolic process"/>
    <property type="evidence" value="ECO:0007669"/>
    <property type="project" value="TreeGrafter"/>
</dbReference>
<dbReference type="GO" id="GO:0003796">
    <property type="term" value="F:lysozyme activity"/>
    <property type="evidence" value="ECO:0007669"/>
    <property type="project" value="InterPro"/>
</dbReference>
<dbReference type="Gene3D" id="3.20.20.80">
    <property type="entry name" value="Glycosidases"/>
    <property type="match status" value="1"/>
</dbReference>
<dbReference type="HOGENOM" id="CLU_1018588_0_0_9"/>
<proteinExistence type="inferred from homology"/>
<dbReference type="EMBL" id="GG704709">
    <property type="protein sequence ID" value="EEX24786.1"/>
    <property type="molecule type" value="Genomic_DNA"/>
</dbReference>
<sequence>MAYPLVADISSYQPSDADFFTALKNAGVKAVIVKITEGSNPGTAYISPKAQTQITNARNAGLRVHGYHFARYNGNEDARNEAAWFVKNAKALGLAGDSYMIADVEASSDNASQVDGDTTVFINAVKAAGFPLVGKYSMASWFWNGRITVNGIPGLTWVANYGGSQPGVDNTDLWQFTDAFAVGGVKLDMSYDFKGLLTGAATTTNASSIPTQVKTTTDPNKQWTDTLGDTWHSEDGTFTSNQAINLRWGAKMSSAKITTLPTGSVVKYDAWSNHDGYVWIRQPRGNGQYAYMVVRDARTKEAFGSFK</sequence>
<dbReference type="SUPFAM" id="SSF51445">
    <property type="entry name" value="(Trans)glycosidases"/>
    <property type="match status" value="1"/>
</dbReference>
<dbReference type="PANTHER" id="PTHR34135">
    <property type="entry name" value="LYSOZYME"/>
    <property type="match status" value="1"/>
</dbReference>
<keyword evidence="3" id="KW-0326">Glycosidase</keyword>
<dbReference type="SMART" id="SM00287">
    <property type="entry name" value="SH3b"/>
    <property type="match status" value="1"/>
</dbReference>
<dbReference type="AlphaFoldDB" id="D0DVV0"/>
<dbReference type="Proteomes" id="UP000004920">
    <property type="component" value="Unassembled WGS sequence"/>
</dbReference>
<evidence type="ECO:0000256" key="1">
    <source>
        <dbReference type="ARBA" id="ARBA00010646"/>
    </source>
</evidence>
<evidence type="ECO:0000256" key="2">
    <source>
        <dbReference type="ARBA" id="ARBA00022801"/>
    </source>
</evidence>
<evidence type="ECO:0000313" key="5">
    <source>
        <dbReference type="EMBL" id="EEX24786.1"/>
    </source>
</evidence>
<dbReference type="GO" id="GO:0009253">
    <property type="term" value="P:peptidoglycan catabolic process"/>
    <property type="evidence" value="ECO:0007669"/>
    <property type="project" value="InterPro"/>
</dbReference>
<gene>
    <name evidence="5" type="ORF">HMPREF0513_01789</name>
</gene>
<keyword evidence="2 5" id="KW-0378">Hydrolase</keyword>